<gene>
    <name evidence="2" type="ORF">N7530_005518</name>
</gene>
<evidence type="ECO:0000313" key="2">
    <source>
        <dbReference type="EMBL" id="KAJ5480009.1"/>
    </source>
</evidence>
<proteinExistence type="predicted"/>
<feature type="region of interest" description="Disordered" evidence="1">
    <location>
        <begin position="71"/>
        <end position="97"/>
    </location>
</feature>
<evidence type="ECO:0000256" key="1">
    <source>
        <dbReference type="SAM" id="MobiDB-lite"/>
    </source>
</evidence>
<name>A0A9W9X051_9EURO</name>
<reference evidence="2" key="1">
    <citation type="submission" date="2022-12" db="EMBL/GenBank/DDBJ databases">
        <authorList>
            <person name="Petersen C."/>
        </authorList>
    </citation>
    <scope>NUCLEOTIDE SEQUENCE</scope>
    <source>
        <strain evidence="2">IBT 17660</strain>
    </source>
</reference>
<dbReference type="Proteomes" id="UP001147760">
    <property type="component" value="Unassembled WGS sequence"/>
</dbReference>
<protein>
    <submittedName>
        <fullName evidence="2">Uncharacterized protein</fullName>
    </submittedName>
</protein>
<accession>A0A9W9X051</accession>
<evidence type="ECO:0000313" key="3">
    <source>
        <dbReference type="Proteomes" id="UP001147760"/>
    </source>
</evidence>
<dbReference type="OrthoDB" id="10331468at2759"/>
<reference evidence="2" key="2">
    <citation type="journal article" date="2023" name="IMA Fungus">
        <title>Comparative genomic study of the Penicillium genus elucidates a diverse pangenome and 15 lateral gene transfer events.</title>
        <authorList>
            <person name="Petersen C."/>
            <person name="Sorensen T."/>
            <person name="Nielsen M.R."/>
            <person name="Sondergaard T.E."/>
            <person name="Sorensen J.L."/>
            <person name="Fitzpatrick D.A."/>
            <person name="Frisvad J.C."/>
            <person name="Nielsen K.L."/>
        </authorList>
    </citation>
    <scope>NUCLEOTIDE SEQUENCE</scope>
    <source>
        <strain evidence="2">IBT 17660</strain>
    </source>
</reference>
<dbReference type="EMBL" id="JAPWDO010000003">
    <property type="protein sequence ID" value="KAJ5480009.1"/>
    <property type="molecule type" value="Genomic_DNA"/>
</dbReference>
<organism evidence="2 3">
    <name type="scientific">Penicillium desertorum</name>
    <dbReference type="NCBI Taxonomy" id="1303715"/>
    <lineage>
        <taxon>Eukaryota</taxon>
        <taxon>Fungi</taxon>
        <taxon>Dikarya</taxon>
        <taxon>Ascomycota</taxon>
        <taxon>Pezizomycotina</taxon>
        <taxon>Eurotiomycetes</taxon>
        <taxon>Eurotiomycetidae</taxon>
        <taxon>Eurotiales</taxon>
        <taxon>Aspergillaceae</taxon>
        <taxon>Penicillium</taxon>
    </lineage>
</organism>
<keyword evidence="3" id="KW-1185">Reference proteome</keyword>
<comment type="caution">
    <text evidence="2">The sequence shown here is derived from an EMBL/GenBank/DDBJ whole genome shotgun (WGS) entry which is preliminary data.</text>
</comment>
<sequence>MSGDKDRAAEWCTHCNAGGHTLQTCEYFMHYTRGIAIAMQAIAENSNVSNTLNALRVLVNILTPVLYKANGQEKEEGPPGIKGSWKGQGPDHIGEIDLSPQDVGSFMRFDPLMYLTCANDEYLDKSTASKSPVLPSTNTTNTGK</sequence>
<dbReference type="AlphaFoldDB" id="A0A9W9X051"/>